<protein>
    <submittedName>
        <fullName evidence="2">DUF4743 domain-containing protein</fullName>
    </submittedName>
</protein>
<accession>A0A431VGP1</accession>
<gene>
    <name evidence="2" type="ORF">EJ903_13200</name>
</gene>
<dbReference type="OrthoDB" id="8438812at2"/>
<dbReference type="PANTHER" id="PTHR13622:SF8">
    <property type="entry name" value="THIAMIN PYROPHOSPHOKINASE 1"/>
    <property type="match status" value="1"/>
</dbReference>
<evidence type="ECO:0000313" key="2">
    <source>
        <dbReference type="EMBL" id="RTR19451.1"/>
    </source>
</evidence>
<reference evidence="2 3" key="1">
    <citation type="submission" date="2018-12" db="EMBL/GenBank/DDBJ databases">
        <authorList>
            <person name="Yang Y."/>
        </authorList>
    </citation>
    <scope>NUCLEOTIDE SEQUENCE [LARGE SCALE GENOMIC DNA]</scope>
    <source>
        <strain evidence="2 3">L-25-5w-1</strain>
    </source>
</reference>
<proteinExistence type="predicted"/>
<dbReference type="FunFam" id="3.90.79.10:FF:000019">
    <property type="entry name" value="Thiamin pyrophosphokinase, putative"/>
    <property type="match status" value="1"/>
</dbReference>
<dbReference type="SUPFAM" id="SSF55811">
    <property type="entry name" value="Nudix"/>
    <property type="match status" value="1"/>
</dbReference>
<feature type="domain" description="Nudix hydrolase" evidence="1">
    <location>
        <begin position="116"/>
        <end position="258"/>
    </location>
</feature>
<name>A0A431VGP1_9PROT</name>
<dbReference type="PROSITE" id="PS51462">
    <property type="entry name" value="NUDIX"/>
    <property type="match status" value="1"/>
</dbReference>
<keyword evidence="3" id="KW-1185">Reference proteome</keyword>
<evidence type="ECO:0000313" key="3">
    <source>
        <dbReference type="Proteomes" id="UP000277007"/>
    </source>
</evidence>
<dbReference type="InterPro" id="IPR000086">
    <property type="entry name" value="NUDIX_hydrolase_dom"/>
</dbReference>
<dbReference type="GO" id="GO:0044715">
    <property type="term" value="F:8-oxo-dGDP phosphatase activity"/>
    <property type="evidence" value="ECO:0007669"/>
    <property type="project" value="TreeGrafter"/>
</dbReference>
<dbReference type="RefSeq" id="WP_126615983.1">
    <property type="nucleotide sequence ID" value="NZ_JBHUCY010000049.1"/>
</dbReference>
<dbReference type="Proteomes" id="UP000277007">
    <property type="component" value="Unassembled WGS sequence"/>
</dbReference>
<organism evidence="2 3">
    <name type="scientific">Azospirillum griseum</name>
    <dbReference type="NCBI Taxonomy" id="2496639"/>
    <lineage>
        <taxon>Bacteria</taxon>
        <taxon>Pseudomonadati</taxon>
        <taxon>Pseudomonadota</taxon>
        <taxon>Alphaproteobacteria</taxon>
        <taxon>Rhodospirillales</taxon>
        <taxon>Azospirillaceae</taxon>
        <taxon>Azospirillum</taxon>
    </lineage>
</organism>
<dbReference type="AlphaFoldDB" id="A0A431VGP1"/>
<dbReference type="EMBL" id="RXMA01000011">
    <property type="protein sequence ID" value="RTR19451.1"/>
    <property type="molecule type" value="Genomic_DNA"/>
</dbReference>
<dbReference type="InterPro" id="IPR015797">
    <property type="entry name" value="NUDIX_hydrolase-like_dom_sf"/>
</dbReference>
<dbReference type="CDD" id="cd03676">
    <property type="entry name" value="NUDIX_Tnr3_like"/>
    <property type="match status" value="1"/>
</dbReference>
<sequence>MSFLDHIRACNAHDLSGFRRFELNGQPVGWVRHAMAEAMADALPGFLTTPDRLTLAPDITGFDARSDRLADAAHWLAETGVITPLRGEFYPVGTGWGVPPLARLDRAATAVFGTESYGLHVNGVVRGADGAPRLWVATRARDRIIAPGKLDNMVAGGQPIGLTLADNLRKEAQEEAGLPAALVDRAVSVGALGYCLETPEGLKRDRLFLYDLELPPDVTPVNTDGEVESFALWSLEAVAASVRDSQDWKFNVPLVIIDFLIRHGHLTPDDEPEYLALIDGLRPPQR</sequence>
<comment type="caution">
    <text evidence="2">The sequence shown here is derived from an EMBL/GenBank/DDBJ whole genome shotgun (WGS) entry which is preliminary data.</text>
</comment>
<dbReference type="PANTHER" id="PTHR13622">
    <property type="entry name" value="THIAMIN PYROPHOSPHOKINASE"/>
    <property type="match status" value="1"/>
</dbReference>
<evidence type="ECO:0000259" key="1">
    <source>
        <dbReference type="PROSITE" id="PS51462"/>
    </source>
</evidence>
<dbReference type="Gene3D" id="3.90.79.10">
    <property type="entry name" value="Nucleoside Triphosphate Pyrophosphohydrolase"/>
    <property type="match status" value="1"/>
</dbReference>
<dbReference type="InterPro" id="IPR031804">
    <property type="entry name" value="DUF4743"/>
</dbReference>
<dbReference type="Pfam" id="PF15916">
    <property type="entry name" value="DUF4743"/>
    <property type="match status" value="1"/>
</dbReference>